<evidence type="ECO:0000256" key="2">
    <source>
        <dbReference type="ARBA" id="ARBA00023136"/>
    </source>
</evidence>
<dbReference type="EMBL" id="JACIIQ010000024">
    <property type="protein sequence ID" value="MBB5672413.1"/>
    <property type="molecule type" value="Genomic_DNA"/>
</dbReference>
<gene>
    <name evidence="5" type="ORF">FHR65_004013</name>
</gene>
<feature type="domain" description="TonB-dependent receptor-like beta-barrel" evidence="4">
    <location>
        <begin position="6"/>
        <end position="112"/>
    </location>
</feature>
<organism evidence="5">
    <name type="scientific">Xanthomonas arboricola</name>
    <dbReference type="NCBI Taxonomy" id="56448"/>
    <lineage>
        <taxon>Bacteria</taxon>
        <taxon>Pseudomonadati</taxon>
        <taxon>Pseudomonadota</taxon>
        <taxon>Gammaproteobacteria</taxon>
        <taxon>Lysobacterales</taxon>
        <taxon>Lysobacteraceae</taxon>
        <taxon>Xanthomonas</taxon>
    </lineage>
</organism>
<proteinExistence type="predicted"/>
<dbReference type="InterPro" id="IPR036942">
    <property type="entry name" value="Beta-barrel_TonB_sf"/>
</dbReference>
<reference evidence="5" key="1">
    <citation type="submission" date="2020-08" db="EMBL/GenBank/DDBJ databases">
        <title>Studying the diversity of plant-associated saprophytic bacteria and their role in host health and plant-pathogen interactions.</title>
        <authorList>
            <person name="Potnis N."/>
        </authorList>
    </citation>
    <scope>NUCLEOTIDE SEQUENCE</scope>
    <source>
        <strain evidence="5">F21</strain>
    </source>
</reference>
<evidence type="ECO:0000259" key="4">
    <source>
        <dbReference type="Pfam" id="PF00593"/>
    </source>
</evidence>
<evidence type="ECO:0000256" key="1">
    <source>
        <dbReference type="ARBA" id="ARBA00004442"/>
    </source>
</evidence>
<sequence>MELYAQHTLPFGLGVQFNDTYNDASKAAVRLEDGTEVGKTSMPGSARNQTNLTVFYETDSLLLRASYNRRGELVQGLVNGLNVYEEPYYQVDLNAAYNITPALSLTASMLNLTKHESRSHLGEDTCARFYTGGYAGRLAYLGLTYKF</sequence>
<dbReference type="PANTHER" id="PTHR40980">
    <property type="entry name" value="PLUG DOMAIN-CONTAINING PROTEIN"/>
    <property type="match status" value="1"/>
</dbReference>
<dbReference type="Gene3D" id="2.40.170.20">
    <property type="entry name" value="TonB-dependent receptor, beta-barrel domain"/>
    <property type="match status" value="1"/>
</dbReference>
<evidence type="ECO:0000256" key="3">
    <source>
        <dbReference type="ARBA" id="ARBA00023237"/>
    </source>
</evidence>
<dbReference type="Proteomes" id="UP000528595">
    <property type="component" value="Unassembled WGS sequence"/>
</dbReference>
<comment type="subcellular location">
    <subcellularLocation>
        <location evidence="1">Cell outer membrane</location>
    </subcellularLocation>
</comment>
<name>A0AB73H2J7_9XANT</name>
<keyword evidence="3" id="KW-0998">Cell outer membrane</keyword>
<dbReference type="PANTHER" id="PTHR40980:SF3">
    <property type="entry name" value="TONB-DEPENDENT RECEPTOR-LIKE BETA-BARREL DOMAIN-CONTAINING PROTEIN"/>
    <property type="match status" value="1"/>
</dbReference>
<protein>
    <submittedName>
        <fullName evidence="5">TonB-dependent receptor</fullName>
    </submittedName>
</protein>
<evidence type="ECO:0000313" key="5">
    <source>
        <dbReference type="EMBL" id="MBB5672413.1"/>
    </source>
</evidence>
<dbReference type="Pfam" id="PF00593">
    <property type="entry name" value="TonB_dep_Rec_b-barrel"/>
    <property type="match status" value="1"/>
</dbReference>
<accession>A0AB73H2J7</accession>
<dbReference type="SUPFAM" id="SSF56935">
    <property type="entry name" value="Porins"/>
    <property type="match status" value="1"/>
</dbReference>
<keyword evidence="2" id="KW-0472">Membrane</keyword>
<dbReference type="InterPro" id="IPR000531">
    <property type="entry name" value="Beta-barrel_TonB"/>
</dbReference>
<dbReference type="AlphaFoldDB" id="A0AB73H2J7"/>
<comment type="caution">
    <text evidence="5">The sequence shown here is derived from an EMBL/GenBank/DDBJ whole genome shotgun (WGS) entry which is preliminary data.</text>
</comment>
<keyword evidence="5" id="KW-0675">Receptor</keyword>
<dbReference type="GO" id="GO:0009279">
    <property type="term" value="C:cell outer membrane"/>
    <property type="evidence" value="ECO:0007669"/>
    <property type="project" value="UniProtKB-SubCell"/>
</dbReference>